<dbReference type="PANTHER" id="PTHR46648">
    <property type="entry name" value="HIT FAMILY PROTEIN 1"/>
    <property type="match status" value="1"/>
</dbReference>
<dbReference type="RefSeq" id="WP_167684797.1">
    <property type="nucleotide sequence ID" value="NZ_QHLQ01000014.1"/>
</dbReference>
<dbReference type="PANTHER" id="PTHR46648:SF1">
    <property type="entry name" value="ADENOSINE 5'-MONOPHOSPHORAMIDASE HNT1"/>
    <property type="match status" value="1"/>
</dbReference>
<evidence type="ECO:0000313" key="3">
    <source>
        <dbReference type="EMBL" id="NIZ62174.1"/>
    </source>
</evidence>
<dbReference type="Gene3D" id="3.30.428.10">
    <property type="entry name" value="HIT-like"/>
    <property type="match status" value="1"/>
</dbReference>
<organism evidence="3 4">
    <name type="scientific">Parasedimentitalea denitrificans</name>
    <dbReference type="NCBI Taxonomy" id="2211118"/>
    <lineage>
        <taxon>Bacteria</taxon>
        <taxon>Pseudomonadati</taxon>
        <taxon>Pseudomonadota</taxon>
        <taxon>Alphaproteobacteria</taxon>
        <taxon>Rhodobacterales</taxon>
        <taxon>Paracoccaceae</taxon>
        <taxon>Parasedimentitalea</taxon>
    </lineage>
</organism>
<dbReference type="PRINTS" id="PR00332">
    <property type="entry name" value="HISTRIAD"/>
</dbReference>
<feature type="domain" description="HIT" evidence="2">
    <location>
        <begin position="7"/>
        <end position="114"/>
    </location>
</feature>
<dbReference type="PROSITE" id="PS51084">
    <property type="entry name" value="HIT_2"/>
    <property type="match status" value="1"/>
</dbReference>
<dbReference type="InterPro" id="IPR036265">
    <property type="entry name" value="HIT-like_sf"/>
</dbReference>
<dbReference type="Pfam" id="PF01230">
    <property type="entry name" value="HIT"/>
    <property type="match status" value="1"/>
</dbReference>
<dbReference type="CDD" id="cd01277">
    <property type="entry name" value="HINT_subgroup"/>
    <property type="match status" value="1"/>
</dbReference>
<dbReference type="EMBL" id="QHLQ01000014">
    <property type="protein sequence ID" value="NIZ62174.1"/>
    <property type="molecule type" value="Genomic_DNA"/>
</dbReference>
<accession>A0ABX0W952</accession>
<name>A0ABX0W952_9RHOB</name>
<dbReference type="InterPro" id="IPR039384">
    <property type="entry name" value="HINT"/>
</dbReference>
<keyword evidence="4" id="KW-1185">Reference proteome</keyword>
<protein>
    <submittedName>
        <fullName evidence="3">HIT family protein</fullName>
    </submittedName>
</protein>
<dbReference type="SUPFAM" id="SSF54197">
    <property type="entry name" value="HIT-like"/>
    <property type="match status" value="1"/>
</dbReference>
<feature type="short sequence motif" description="Histidine triad motif" evidence="1">
    <location>
        <begin position="99"/>
        <end position="103"/>
    </location>
</feature>
<evidence type="ECO:0000313" key="4">
    <source>
        <dbReference type="Proteomes" id="UP001429564"/>
    </source>
</evidence>
<comment type="caution">
    <text evidence="3">The sequence shown here is derived from an EMBL/GenBank/DDBJ whole genome shotgun (WGS) entry which is preliminary data.</text>
</comment>
<sequence>MYDPDNIFGKILRGEIPSTRVYEDDDTLAFMDIMPRAEGHVLVIPKTPCRNMLDASPEQVAAVMKTVQILSRAMMVAFEADGITLQQFNEAAGGQEVFHLHFHVLARHEGDRLWAPGNMGDQAKIQQNAMKIRAAISDLQINV</sequence>
<gene>
    <name evidence="3" type="ORF">DL239_14420</name>
</gene>
<dbReference type="Proteomes" id="UP001429564">
    <property type="component" value="Unassembled WGS sequence"/>
</dbReference>
<evidence type="ECO:0000259" key="2">
    <source>
        <dbReference type="PROSITE" id="PS51084"/>
    </source>
</evidence>
<proteinExistence type="predicted"/>
<evidence type="ECO:0000256" key="1">
    <source>
        <dbReference type="PROSITE-ProRule" id="PRU00464"/>
    </source>
</evidence>
<dbReference type="InterPro" id="IPR011146">
    <property type="entry name" value="HIT-like"/>
</dbReference>
<reference evidence="3 4" key="1">
    <citation type="submission" date="2018-05" db="EMBL/GenBank/DDBJ databases">
        <authorList>
            <person name="Zhang Y.-J."/>
        </authorList>
    </citation>
    <scope>NUCLEOTIDE SEQUENCE [LARGE SCALE GENOMIC DNA]</scope>
    <source>
        <strain evidence="3 4">CY04</strain>
    </source>
</reference>
<dbReference type="InterPro" id="IPR001310">
    <property type="entry name" value="Histidine_triad_HIT"/>
</dbReference>